<proteinExistence type="predicted"/>
<reference evidence="2" key="1">
    <citation type="journal article" date="2020" name="G3 (Bethesda)">
        <title>High-Quality Assemblies for Three Invasive Social Wasps from the &lt;i&gt;Vespula&lt;/i&gt; Genus.</title>
        <authorList>
            <person name="Harrop T.W.R."/>
            <person name="Guhlin J."/>
            <person name="McLaughlin G.M."/>
            <person name="Permina E."/>
            <person name="Stockwell P."/>
            <person name="Gilligan J."/>
            <person name="Le Lec M.F."/>
            <person name="Gruber M.A.M."/>
            <person name="Quinn O."/>
            <person name="Lovegrove M."/>
            <person name="Duncan E.J."/>
            <person name="Remnant E.J."/>
            <person name="Van Eeckhoven J."/>
            <person name="Graham B."/>
            <person name="Knapp R.A."/>
            <person name="Langford K.W."/>
            <person name="Kronenberg Z."/>
            <person name="Press M.O."/>
            <person name="Eacker S.M."/>
            <person name="Wilson-Rankin E.E."/>
            <person name="Purcell J."/>
            <person name="Lester P.J."/>
            <person name="Dearden P.K."/>
        </authorList>
    </citation>
    <scope>NUCLEOTIDE SEQUENCE</scope>
    <source>
        <strain evidence="2">Marl-1</strain>
    </source>
</reference>
<comment type="caution">
    <text evidence="2">The sequence shown here is derived from an EMBL/GenBank/DDBJ whole genome shotgun (WGS) entry which is preliminary data.</text>
</comment>
<evidence type="ECO:0000313" key="3">
    <source>
        <dbReference type="Proteomes" id="UP000614350"/>
    </source>
</evidence>
<name>A0A834KTB2_VESVU</name>
<keyword evidence="1" id="KW-0732">Signal</keyword>
<accession>A0A834KTB2</accession>
<keyword evidence="3" id="KW-1185">Reference proteome</keyword>
<protein>
    <submittedName>
        <fullName evidence="2">Uncharacterized protein</fullName>
    </submittedName>
</protein>
<evidence type="ECO:0000256" key="1">
    <source>
        <dbReference type="SAM" id="SignalP"/>
    </source>
</evidence>
<sequence length="109" mass="11734">MAVVLVVVVGGGVGGDGDGGGGGGGGARAEGPALFYFENNGRALCFRHCQADSKMSVSQHRTRLRLLLLLQSQLKDHGLRIEQPEDKRSKTFAIKRQFDENDVEDNGLH</sequence>
<organism evidence="2 3">
    <name type="scientific">Vespula vulgaris</name>
    <name type="common">Yellow jacket</name>
    <name type="synonym">Wasp</name>
    <dbReference type="NCBI Taxonomy" id="7454"/>
    <lineage>
        <taxon>Eukaryota</taxon>
        <taxon>Metazoa</taxon>
        <taxon>Ecdysozoa</taxon>
        <taxon>Arthropoda</taxon>
        <taxon>Hexapoda</taxon>
        <taxon>Insecta</taxon>
        <taxon>Pterygota</taxon>
        <taxon>Neoptera</taxon>
        <taxon>Endopterygota</taxon>
        <taxon>Hymenoptera</taxon>
        <taxon>Apocrita</taxon>
        <taxon>Aculeata</taxon>
        <taxon>Vespoidea</taxon>
        <taxon>Vespidae</taxon>
        <taxon>Vespinae</taxon>
        <taxon>Vespula</taxon>
    </lineage>
</organism>
<gene>
    <name evidence="2" type="ORF">HZH66_001418</name>
</gene>
<evidence type="ECO:0000313" key="2">
    <source>
        <dbReference type="EMBL" id="KAF7412522.1"/>
    </source>
</evidence>
<dbReference type="Proteomes" id="UP000614350">
    <property type="component" value="Unassembled WGS sequence"/>
</dbReference>
<feature type="chain" id="PRO_5032459479" evidence="1">
    <location>
        <begin position="16"/>
        <end position="109"/>
    </location>
</feature>
<feature type="signal peptide" evidence="1">
    <location>
        <begin position="1"/>
        <end position="15"/>
    </location>
</feature>
<dbReference type="AlphaFoldDB" id="A0A834KTB2"/>
<dbReference type="EMBL" id="JACSEA010000001">
    <property type="protein sequence ID" value="KAF7412522.1"/>
    <property type="molecule type" value="Genomic_DNA"/>
</dbReference>